<evidence type="ECO:0000313" key="2">
    <source>
        <dbReference type="EMBL" id="KAJ4822210.1"/>
    </source>
</evidence>
<protein>
    <submittedName>
        <fullName evidence="2">Uncharacterized protein</fullName>
    </submittedName>
</protein>
<keyword evidence="3" id="KW-1185">Reference proteome</keyword>
<evidence type="ECO:0000313" key="3">
    <source>
        <dbReference type="Proteomes" id="UP001141552"/>
    </source>
</evidence>
<dbReference type="Proteomes" id="UP001141552">
    <property type="component" value="Unassembled WGS sequence"/>
</dbReference>
<dbReference type="EMBL" id="JAKUCV010007736">
    <property type="protein sequence ID" value="KAJ4822210.1"/>
    <property type="molecule type" value="Genomic_DNA"/>
</dbReference>
<comment type="caution">
    <text evidence="2">The sequence shown here is derived from an EMBL/GenBank/DDBJ whole genome shotgun (WGS) entry which is preliminary data.</text>
</comment>
<reference evidence="2" key="1">
    <citation type="submission" date="2022-02" db="EMBL/GenBank/DDBJ databases">
        <authorList>
            <person name="Henning P.M."/>
            <person name="McCubbin A.G."/>
            <person name="Shore J.S."/>
        </authorList>
    </citation>
    <scope>NUCLEOTIDE SEQUENCE</scope>
    <source>
        <strain evidence="2">F60SS</strain>
        <tissue evidence="2">Leaves</tissue>
    </source>
</reference>
<evidence type="ECO:0000256" key="1">
    <source>
        <dbReference type="SAM" id="Phobius"/>
    </source>
</evidence>
<reference evidence="2" key="2">
    <citation type="journal article" date="2023" name="Plants (Basel)">
        <title>Annotation of the Turnera subulata (Passifloraceae) Draft Genome Reveals the S-Locus Evolved after the Divergence of Turneroideae from Passifloroideae in a Stepwise Manner.</title>
        <authorList>
            <person name="Henning P.M."/>
            <person name="Roalson E.H."/>
            <person name="Mir W."/>
            <person name="McCubbin A.G."/>
            <person name="Shore J.S."/>
        </authorList>
    </citation>
    <scope>NUCLEOTIDE SEQUENCE</scope>
    <source>
        <strain evidence="2">F60SS</strain>
    </source>
</reference>
<dbReference type="AlphaFoldDB" id="A0A9Q0IZI6"/>
<keyword evidence="1" id="KW-1133">Transmembrane helix</keyword>
<accession>A0A9Q0IZI6</accession>
<feature type="transmembrane region" description="Helical" evidence="1">
    <location>
        <begin position="41"/>
        <end position="74"/>
    </location>
</feature>
<feature type="transmembrane region" description="Helical" evidence="1">
    <location>
        <begin position="94"/>
        <end position="127"/>
    </location>
</feature>
<gene>
    <name evidence="2" type="ORF">Tsubulata_013575</name>
</gene>
<keyword evidence="1" id="KW-0472">Membrane</keyword>
<dbReference type="OrthoDB" id="1737968at2759"/>
<proteinExistence type="predicted"/>
<feature type="non-terminal residue" evidence="2">
    <location>
        <position position="165"/>
    </location>
</feature>
<keyword evidence="1" id="KW-0812">Transmembrane</keyword>
<sequence>DEFCKLIVCVLWTFLLLLYLVDDDKSKGLFLKNIRSCRLRAFAFAGLESFCCSTPSLDLIVCVLWTFLLLLYLVDDDKSKGLFLKNIRSCRLRAFAFAGLESFCCSTPSLDLIVCVLWTFLLLLYLVDDDKSKGLFLKNIRSCRLRAFAFAGLESFCCSTPSLDV</sequence>
<name>A0A9Q0IZI6_9ROSI</name>
<feature type="transmembrane region" description="Helical" evidence="1">
    <location>
        <begin position="6"/>
        <end position="21"/>
    </location>
</feature>
<organism evidence="2 3">
    <name type="scientific">Turnera subulata</name>
    <dbReference type="NCBI Taxonomy" id="218843"/>
    <lineage>
        <taxon>Eukaryota</taxon>
        <taxon>Viridiplantae</taxon>
        <taxon>Streptophyta</taxon>
        <taxon>Embryophyta</taxon>
        <taxon>Tracheophyta</taxon>
        <taxon>Spermatophyta</taxon>
        <taxon>Magnoliopsida</taxon>
        <taxon>eudicotyledons</taxon>
        <taxon>Gunneridae</taxon>
        <taxon>Pentapetalae</taxon>
        <taxon>rosids</taxon>
        <taxon>fabids</taxon>
        <taxon>Malpighiales</taxon>
        <taxon>Passifloraceae</taxon>
        <taxon>Turnera</taxon>
    </lineage>
</organism>